<dbReference type="Pfam" id="PF00391">
    <property type="entry name" value="PEP-utilizers"/>
    <property type="match status" value="1"/>
</dbReference>
<evidence type="ECO:0000313" key="2">
    <source>
        <dbReference type="EMBL" id="GAJ06930.1"/>
    </source>
</evidence>
<organism evidence="2">
    <name type="scientific">marine sediment metagenome</name>
    <dbReference type="NCBI Taxonomy" id="412755"/>
    <lineage>
        <taxon>unclassified sequences</taxon>
        <taxon>metagenomes</taxon>
        <taxon>ecological metagenomes</taxon>
    </lineage>
</organism>
<comment type="caution">
    <text evidence="2">The sequence shown here is derived from an EMBL/GenBank/DDBJ whole genome shotgun (WGS) entry which is preliminary data.</text>
</comment>
<feature type="domain" description="PEP-utilising enzyme mobile" evidence="1">
    <location>
        <begin position="8"/>
        <end position="45"/>
    </location>
</feature>
<accession>X1VHP6</accession>
<dbReference type="EMBL" id="BARW01027891">
    <property type="protein sequence ID" value="GAJ06930.1"/>
    <property type="molecule type" value="Genomic_DNA"/>
</dbReference>
<evidence type="ECO:0000259" key="1">
    <source>
        <dbReference type="Pfam" id="PF00391"/>
    </source>
</evidence>
<sequence length="60" mass="6366">RPEFALQLISAILQASAIVTEIGGTLSHAAIISREAGIPCIVGATIVYFSKYSIQYLEGN</sequence>
<dbReference type="AlphaFoldDB" id="X1VHP6"/>
<reference evidence="2" key="1">
    <citation type="journal article" date="2014" name="Front. Microbiol.">
        <title>High frequency of phylogenetically diverse reductive dehalogenase-homologous genes in deep subseafloor sedimentary metagenomes.</title>
        <authorList>
            <person name="Kawai M."/>
            <person name="Futagami T."/>
            <person name="Toyoda A."/>
            <person name="Takaki Y."/>
            <person name="Nishi S."/>
            <person name="Hori S."/>
            <person name="Arai W."/>
            <person name="Tsubouchi T."/>
            <person name="Morono Y."/>
            <person name="Uchiyama I."/>
            <person name="Ito T."/>
            <person name="Fujiyama A."/>
            <person name="Inagaki F."/>
            <person name="Takami H."/>
        </authorList>
    </citation>
    <scope>NUCLEOTIDE SEQUENCE</scope>
    <source>
        <strain evidence="2">Expedition CK06-06</strain>
    </source>
</reference>
<dbReference type="SUPFAM" id="SSF52009">
    <property type="entry name" value="Phosphohistidine domain"/>
    <property type="match status" value="1"/>
</dbReference>
<dbReference type="GO" id="GO:0016772">
    <property type="term" value="F:transferase activity, transferring phosphorus-containing groups"/>
    <property type="evidence" value="ECO:0007669"/>
    <property type="project" value="InterPro"/>
</dbReference>
<dbReference type="Gene3D" id="3.50.30.10">
    <property type="entry name" value="Phosphohistidine domain"/>
    <property type="match status" value="1"/>
</dbReference>
<proteinExistence type="predicted"/>
<feature type="non-terminal residue" evidence="2">
    <location>
        <position position="1"/>
    </location>
</feature>
<protein>
    <recommendedName>
        <fullName evidence="1">PEP-utilising enzyme mobile domain-containing protein</fullName>
    </recommendedName>
</protein>
<dbReference type="InterPro" id="IPR036637">
    <property type="entry name" value="Phosphohistidine_dom_sf"/>
</dbReference>
<dbReference type="InterPro" id="IPR008279">
    <property type="entry name" value="PEP-util_enz_mobile_dom"/>
</dbReference>
<name>X1VHP6_9ZZZZ</name>
<gene>
    <name evidence="2" type="ORF">S12H4_45155</name>
</gene>